<dbReference type="GO" id="GO:0005524">
    <property type="term" value="F:ATP binding"/>
    <property type="evidence" value="ECO:0007669"/>
    <property type="project" value="UniProtKB-UniRule"/>
</dbReference>
<dbReference type="HAMAP" id="MF_00185">
    <property type="entry name" value="IPP_trans"/>
    <property type="match status" value="1"/>
</dbReference>
<keyword evidence="5 10" id="KW-0819">tRNA processing</keyword>
<evidence type="ECO:0000256" key="7">
    <source>
        <dbReference type="ARBA" id="ARBA00022840"/>
    </source>
</evidence>
<dbReference type="AlphaFoldDB" id="A0A1F6CJN9"/>
<feature type="binding site" evidence="10">
    <location>
        <begin position="9"/>
        <end position="16"/>
    </location>
    <ligand>
        <name>ATP</name>
        <dbReference type="ChEBI" id="CHEBI:30616"/>
    </ligand>
</feature>
<organism evidence="14 15">
    <name type="scientific">Candidatus Kaiserbacteria bacterium RIFCSPHIGHO2_01_FULL_53_31</name>
    <dbReference type="NCBI Taxonomy" id="1798481"/>
    <lineage>
        <taxon>Bacteria</taxon>
        <taxon>Candidatus Kaiseribacteriota</taxon>
    </lineage>
</organism>
<comment type="similarity">
    <text evidence="3 10 13">Belongs to the IPP transferase family.</text>
</comment>
<evidence type="ECO:0000256" key="9">
    <source>
        <dbReference type="ARBA" id="ARBA00049563"/>
    </source>
</evidence>
<evidence type="ECO:0000256" key="10">
    <source>
        <dbReference type="HAMAP-Rule" id="MF_00185"/>
    </source>
</evidence>
<dbReference type="InterPro" id="IPR027417">
    <property type="entry name" value="P-loop_NTPase"/>
</dbReference>
<evidence type="ECO:0000256" key="11">
    <source>
        <dbReference type="RuleBase" id="RU003783"/>
    </source>
</evidence>
<reference evidence="14 15" key="1">
    <citation type="journal article" date="2016" name="Nat. Commun.">
        <title>Thousands of microbial genomes shed light on interconnected biogeochemical processes in an aquifer system.</title>
        <authorList>
            <person name="Anantharaman K."/>
            <person name="Brown C.T."/>
            <person name="Hug L.A."/>
            <person name="Sharon I."/>
            <person name="Castelle C.J."/>
            <person name="Probst A.J."/>
            <person name="Thomas B.C."/>
            <person name="Singh A."/>
            <person name="Wilkins M.J."/>
            <person name="Karaoz U."/>
            <person name="Brodie E.L."/>
            <person name="Williams K.H."/>
            <person name="Hubbard S.S."/>
            <person name="Banfield J.F."/>
        </authorList>
    </citation>
    <scope>NUCLEOTIDE SEQUENCE [LARGE SCALE GENOMIC DNA]</scope>
</reference>
<feature type="binding site" evidence="10">
    <location>
        <begin position="11"/>
        <end position="16"/>
    </location>
    <ligand>
        <name>substrate</name>
    </ligand>
</feature>
<comment type="subunit">
    <text evidence="10">Monomer.</text>
</comment>
<evidence type="ECO:0000256" key="5">
    <source>
        <dbReference type="ARBA" id="ARBA00022694"/>
    </source>
</evidence>
<comment type="function">
    <text evidence="2 10 12">Catalyzes the transfer of a dimethylallyl group onto the adenine at position 37 in tRNAs that read codons beginning with uridine, leading to the formation of N6-(dimethylallyl)adenosine (i(6)A).</text>
</comment>
<evidence type="ECO:0000256" key="2">
    <source>
        <dbReference type="ARBA" id="ARBA00003213"/>
    </source>
</evidence>
<evidence type="ECO:0000256" key="1">
    <source>
        <dbReference type="ARBA" id="ARBA00001946"/>
    </source>
</evidence>
<dbReference type="Gene3D" id="1.10.20.140">
    <property type="match status" value="1"/>
</dbReference>
<feature type="site" description="Interaction with substrate tRNA" evidence="10">
    <location>
        <position position="122"/>
    </location>
</feature>
<sequence length="286" mass="32547">MVKILCIAGTTASGKSARAIEEAFSRNGEIISVDSRQVYRGLDIGTEKSTHEEMCGVPHHLIDVRNVNESYSAGDFVADASRLIEDISTRGKLPILVGGTHFYFDALIHGLPRESPTDAYLRREMEHLPTEDLYSRVLALDPRRAQELDPLNRRRLIRALEIIHTHGHVPERSRSESKYDVEWIIINPPMTELRERIDTRLKSAFGRGLTAEVGRIRALVGGQRLNELGLEYKIVGEFLQGERTEASLFPALSSKLWQYARHQKAWLRKLRDEHVIPATLSHRDRN</sequence>
<gene>
    <name evidence="10" type="primary">miaA</name>
    <name evidence="14" type="ORF">A2678_01355</name>
</gene>
<evidence type="ECO:0000256" key="3">
    <source>
        <dbReference type="ARBA" id="ARBA00005842"/>
    </source>
</evidence>
<dbReference type="Pfam" id="PF01715">
    <property type="entry name" value="IPPT"/>
    <property type="match status" value="1"/>
</dbReference>
<dbReference type="GO" id="GO:0052381">
    <property type="term" value="F:tRNA dimethylallyltransferase activity"/>
    <property type="evidence" value="ECO:0007669"/>
    <property type="project" value="UniProtKB-UniRule"/>
</dbReference>
<evidence type="ECO:0000256" key="6">
    <source>
        <dbReference type="ARBA" id="ARBA00022741"/>
    </source>
</evidence>
<dbReference type="InterPro" id="IPR039657">
    <property type="entry name" value="Dimethylallyltransferase"/>
</dbReference>
<accession>A0A1F6CJN9</accession>
<evidence type="ECO:0000256" key="12">
    <source>
        <dbReference type="RuleBase" id="RU003784"/>
    </source>
</evidence>
<dbReference type="SUPFAM" id="SSF52540">
    <property type="entry name" value="P-loop containing nucleoside triphosphate hydrolases"/>
    <property type="match status" value="1"/>
</dbReference>
<dbReference type="STRING" id="1798481.A2678_01355"/>
<keyword evidence="7 10" id="KW-0067">ATP-binding</keyword>
<evidence type="ECO:0000256" key="13">
    <source>
        <dbReference type="RuleBase" id="RU003785"/>
    </source>
</evidence>
<keyword evidence="6 10" id="KW-0547">Nucleotide-binding</keyword>
<evidence type="ECO:0000313" key="14">
    <source>
        <dbReference type="EMBL" id="OGG49092.1"/>
    </source>
</evidence>
<dbReference type="NCBIfam" id="TIGR00174">
    <property type="entry name" value="miaA"/>
    <property type="match status" value="1"/>
</dbReference>
<keyword evidence="8 10" id="KW-0460">Magnesium</keyword>
<evidence type="ECO:0000313" key="15">
    <source>
        <dbReference type="Proteomes" id="UP000178815"/>
    </source>
</evidence>
<name>A0A1F6CJN9_9BACT</name>
<comment type="catalytic activity">
    <reaction evidence="9 10 11">
        <text>adenosine(37) in tRNA + dimethylallyl diphosphate = N(6)-dimethylallyladenosine(37) in tRNA + diphosphate</text>
        <dbReference type="Rhea" id="RHEA:26482"/>
        <dbReference type="Rhea" id="RHEA-COMP:10162"/>
        <dbReference type="Rhea" id="RHEA-COMP:10375"/>
        <dbReference type="ChEBI" id="CHEBI:33019"/>
        <dbReference type="ChEBI" id="CHEBI:57623"/>
        <dbReference type="ChEBI" id="CHEBI:74411"/>
        <dbReference type="ChEBI" id="CHEBI:74415"/>
        <dbReference type="EC" id="2.5.1.75"/>
    </reaction>
</comment>
<comment type="caution">
    <text evidence="14">The sequence shown here is derived from an EMBL/GenBank/DDBJ whole genome shotgun (WGS) entry which is preliminary data.</text>
</comment>
<feature type="site" description="Interaction with substrate tRNA" evidence="10">
    <location>
        <position position="100"/>
    </location>
</feature>
<dbReference type="EMBL" id="MFKU01000005">
    <property type="protein sequence ID" value="OGG49092.1"/>
    <property type="molecule type" value="Genomic_DNA"/>
</dbReference>
<dbReference type="PANTHER" id="PTHR11088">
    <property type="entry name" value="TRNA DIMETHYLALLYLTRANSFERASE"/>
    <property type="match status" value="1"/>
</dbReference>
<evidence type="ECO:0000256" key="4">
    <source>
        <dbReference type="ARBA" id="ARBA00022679"/>
    </source>
</evidence>
<dbReference type="GO" id="GO:0006400">
    <property type="term" value="P:tRNA modification"/>
    <property type="evidence" value="ECO:0007669"/>
    <property type="project" value="TreeGrafter"/>
</dbReference>
<dbReference type="EC" id="2.5.1.75" evidence="10"/>
<keyword evidence="4 10" id="KW-0808">Transferase</keyword>
<dbReference type="InterPro" id="IPR018022">
    <property type="entry name" value="IPT"/>
</dbReference>
<comment type="cofactor">
    <cofactor evidence="1 10">
        <name>Mg(2+)</name>
        <dbReference type="ChEBI" id="CHEBI:18420"/>
    </cofactor>
</comment>
<dbReference type="Proteomes" id="UP000178815">
    <property type="component" value="Unassembled WGS sequence"/>
</dbReference>
<proteinExistence type="inferred from homology"/>
<evidence type="ECO:0000256" key="8">
    <source>
        <dbReference type="ARBA" id="ARBA00022842"/>
    </source>
</evidence>
<dbReference type="Gene3D" id="3.40.50.300">
    <property type="entry name" value="P-loop containing nucleotide triphosphate hydrolases"/>
    <property type="match status" value="1"/>
</dbReference>
<protein>
    <recommendedName>
        <fullName evidence="10">tRNA dimethylallyltransferase</fullName>
        <ecNumber evidence="10">2.5.1.75</ecNumber>
    </recommendedName>
    <alternativeName>
        <fullName evidence="10">Dimethylallyl diphosphate:tRNA dimethylallyltransferase</fullName>
        <shortName evidence="10">DMAPP:tRNA dimethylallyltransferase</shortName>
        <shortName evidence="10">DMATase</shortName>
    </alternativeName>
    <alternativeName>
        <fullName evidence="10">Isopentenyl-diphosphate:tRNA isopentenyltransferase</fullName>
        <shortName evidence="10">IPP transferase</shortName>
        <shortName evidence="10">IPPT</shortName>
        <shortName evidence="10">IPTase</shortName>
    </alternativeName>
</protein>
<dbReference type="PANTHER" id="PTHR11088:SF60">
    <property type="entry name" value="TRNA DIMETHYLALLYLTRANSFERASE"/>
    <property type="match status" value="1"/>
</dbReference>
<comment type="caution">
    <text evidence="10">Lacks conserved residue(s) required for the propagation of feature annotation.</text>
</comment>
<feature type="region of interest" description="Interaction with substrate tRNA" evidence="10">
    <location>
        <begin position="34"/>
        <end position="37"/>
    </location>
</feature>